<protein>
    <submittedName>
        <fullName evidence="1">Uncharacterized protein</fullName>
    </submittedName>
</protein>
<reference evidence="1" key="2">
    <citation type="submission" date="2023-01" db="EMBL/GenBank/DDBJ databases">
        <title>Draft genome sequence of Maritalea porphyrae strain NBRC 107169.</title>
        <authorList>
            <person name="Sun Q."/>
            <person name="Mori K."/>
        </authorList>
    </citation>
    <scope>NUCLEOTIDE SEQUENCE</scope>
    <source>
        <strain evidence="1">NBRC 107169</strain>
    </source>
</reference>
<evidence type="ECO:0000313" key="1">
    <source>
        <dbReference type="EMBL" id="GLQ16712.1"/>
    </source>
</evidence>
<dbReference type="Proteomes" id="UP001161405">
    <property type="component" value="Unassembled WGS sequence"/>
</dbReference>
<sequence length="178" mass="21223">MVEFKRPRITADGQKLFYLSDYDSSNPRFRLADPQNILIQLKLYKWCMSDKYHSPVVKDKLVRSLFGQIAPDITTNAVGRVMAKLVTYKPHKQINKTEGGFVRIKMHWRFFHQLDMRFGLEYLIYLWLPKLMAMEGDSVETWDEFEEELEIIIHASDDDLMTNYVRPSIQRQLSFYQF</sequence>
<organism evidence="1 2">
    <name type="scientific">Maritalea porphyrae</name>
    <dbReference type="NCBI Taxonomy" id="880732"/>
    <lineage>
        <taxon>Bacteria</taxon>
        <taxon>Pseudomonadati</taxon>
        <taxon>Pseudomonadota</taxon>
        <taxon>Alphaproteobacteria</taxon>
        <taxon>Hyphomicrobiales</taxon>
        <taxon>Devosiaceae</taxon>
        <taxon>Maritalea</taxon>
    </lineage>
</organism>
<proteinExistence type="predicted"/>
<name>A0ABQ5UPY7_9HYPH</name>
<reference evidence="1" key="1">
    <citation type="journal article" date="2014" name="Int. J. Syst. Evol. Microbiol.">
        <title>Complete genome of a new Firmicutes species belonging to the dominant human colonic microbiota ('Ruminococcus bicirculans') reveals two chromosomes and a selective capacity to utilize plant glucans.</title>
        <authorList>
            <consortium name="NISC Comparative Sequencing Program"/>
            <person name="Wegmann U."/>
            <person name="Louis P."/>
            <person name="Goesmann A."/>
            <person name="Henrissat B."/>
            <person name="Duncan S.H."/>
            <person name="Flint H.J."/>
        </authorList>
    </citation>
    <scope>NUCLEOTIDE SEQUENCE</scope>
    <source>
        <strain evidence="1">NBRC 107169</strain>
    </source>
</reference>
<accession>A0ABQ5UPY7</accession>
<comment type="caution">
    <text evidence="1">The sequence shown here is derived from an EMBL/GenBank/DDBJ whole genome shotgun (WGS) entry which is preliminary data.</text>
</comment>
<dbReference type="EMBL" id="BSNI01000002">
    <property type="protein sequence ID" value="GLQ16712.1"/>
    <property type="molecule type" value="Genomic_DNA"/>
</dbReference>
<keyword evidence="2" id="KW-1185">Reference proteome</keyword>
<evidence type="ECO:0000313" key="2">
    <source>
        <dbReference type="Proteomes" id="UP001161405"/>
    </source>
</evidence>
<dbReference type="RefSeq" id="WP_284362420.1">
    <property type="nucleotide sequence ID" value="NZ_BSNI01000002.1"/>
</dbReference>
<gene>
    <name evidence="1" type="ORF">GCM10007879_09610</name>
</gene>